<sequence>MYLDNVRLVIEPVYAWKQRAEAKSTELGGSQDHSLTSSVIKCPVITSKELLTGGSDLKDMDLEEKCRAASNQ</sequence>
<dbReference type="AlphaFoldDB" id="A0A7J6VMJ3"/>
<accession>A0A7J6VMJ3</accession>
<evidence type="ECO:0000313" key="1">
    <source>
        <dbReference type="EMBL" id="KAF5185981.1"/>
    </source>
</evidence>
<dbReference type="Proteomes" id="UP000554482">
    <property type="component" value="Unassembled WGS sequence"/>
</dbReference>
<keyword evidence="2" id="KW-1185">Reference proteome</keyword>
<proteinExistence type="predicted"/>
<dbReference type="EMBL" id="JABWDY010029994">
    <property type="protein sequence ID" value="KAF5185981.1"/>
    <property type="molecule type" value="Genomic_DNA"/>
</dbReference>
<gene>
    <name evidence="1" type="ORF">FRX31_024431</name>
</gene>
<comment type="caution">
    <text evidence="1">The sequence shown here is derived from an EMBL/GenBank/DDBJ whole genome shotgun (WGS) entry which is preliminary data.</text>
</comment>
<name>A0A7J6VMJ3_THATH</name>
<organism evidence="1 2">
    <name type="scientific">Thalictrum thalictroides</name>
    <name type="common">Rue-anemone</name>
    <name type="synonym">Anemone thalictroides</name>
    <dbReference type="NCBI Taxonomy" id="46969"/>
    <lineage>
        <taxon>Eukaryota</taxon>
        <taxon>Viridiplantae</taxon>
        <taxon>Streptophyta</taxon>
        <taxon>Embryophyta</taxon>
        <taxon>Tracheophyta</taxon>
        <taxon>Spermatophyta</taxon>
        <taxon>Magnoliopsida</taxon>
        <taxon>Ranunculales</taxon>
        <taxon>Ranunculaceae</taxon>
        <taxon>Thalictroideae</taxon>
        <taxon>Thalictrum</taxon>
    </lineage>
</organism>
<protein>
    <submittedName>
        <fullName evidence="1">Uncharacterized protein</fullName>
    </submittedName>
</protein>
<evidence type="ECO:0000313" key="2">
    <source>
        <dbReference type="Proteomes" id="UP000554482"/>
    </source>
</evidence>
<reference evidence="1 2" key="1">
    <citation type="submission" date="2020-06" db="EMBL/GenBank/DDBJ databases">
        <title>Transcriptomic and genomic resources for Thalictrum thalictroides and T. hernandezii: Facilitating candidate gene discovery in an emerging model plant lineage.</title>
        <authorList>
            <person name="Arias T."/>
            <person name="Riano-Pachon D.M."/>
            <person name="Di Stilio V.S."/>
        </authorList>
    </citation>
    <scope>NUCLEOTIDE SEQUENCE [LARGE SCALE GENOMIC DNA]</scope>
    <source>
        <strain evidence="2">cv. WT478/WT964</strain>
        <tissue evidence="1">Leaves</tissue>
    </source>
</reference>